<gene>
    <name evidence="1" type="ORF">FH972_024138</name>
</gene>
<name>A0A5N6KXI5_9ROSI</name>
<evidence type="ECO:0000313" key="2">
    <source>
        <dbReference type="Proteomes" id="UP000327013"/>
    </source>
</evidence>
<reference evidence="1 2" key="1">
    <citation type="submission" date="2019-06" db="EMBL/GenBank/DDBJ databases">
        <title>A chromosomal-level reference genome of Carpinus fangiana (Coryloideae, Betulaceae).</title>
        <authorList>
            <person name="Yang X."/>
            <person name="Wang Z."/>
            <person name="Zhang L."/>
            <person name="Hao G."/>
            <person name="Liu J."/>
            <person name="Yang Y."/>
        </authorList>
    </citation>
    <scope>NUCLEOTIDE SEQUENCE [LARGE SCALE GENOMIC DNA]</scope>
    <source>
        <strain evidence="1">Cfa_2016G</strain>
        <tissue evidence="1">Leaf</tissue>
    </source>
</reference>
<keyword evidence="2" id="KW-1185">Reference proteome</keyword>
<comment type="caution">
    <text evidence="1">The sequence shown here is derived from an EMBL/GenBank/DDBJ whole genome shotgun (WGS) entry which is preliminary data.</text>
</comment>
<evidence type="ECO:0008006" key="3">
    <source>
        <dbReference type="Google" id="ProtNLM"/>
    </source>
</evidence>
<dbReference type="OrthoDB" id="68328at2759"/>
<organism evidence="1 2">
    <name type="scientific">Carpinus fangiana</name>
    <dbReference type="NCBI Taxonomy" id="176857"/>
    <lineage>
        <taxon>Eukaryota</taxon>
        <taxon>Viridiplantae</taxon>
        <taxon>Streptophyta</taxon>
        <taxon>Embryophyta</taxon>
        <taxon>Tracheophyta</taxon>
        <taxon>Spermatophyta</taxon>
        <taxon>Magnoliopsida</taxon>
        <taxon>eudicotyledons</taxon>
        <taxon>Gunneridae</taxon>
        <taxon>Pentapetalae</taxon>
        <taxon>rosids</taxon>
        <taxon>fabids</taxon>
        <taxon>Fagales</taxon>
        <taxon>Betulaceae</taxon>
        <taxon>Carpinus</taxon>
    </lineage>
</organism>
<dbReference type="Proteomes" id="UP000327013">
    <property type="component" value="Unassembled WGS sequence"/>
</dbReference>
<proteinExistence type="predicted"/>
<sequence>MILHDLPTEILYMIKTDLSDHVTATAVSMTCKRMRSIVGALNLKQAPLSMQRLLELEQWPVYTDAKAPSLPRTTFDFFTCTFCRRIRDCIFFTNHALQAQAKGSIQLTASDKDNRRLRRCIDCFIQTYEGSDLSAEMDFGGKYVPELPEAKNGGKGRVCGVCLRFQKVTAYKRGLIGADLVACETCLDDCEAGTGCRPAHVHERGFEHFMLSHRKRITSRVSMHDWGDLLYPARLFSVSFARAYFAAVADGPKRYECVCRDDDEEADWDMDVGEGGKPKAVQKWACHLGKV</sequence>
<dbReference type="AlphaFoldDB" id="A0A5N6KXI5"/>
<accession>A0A5N6KXI5</accession>
<protein>
    <recommendedName>
        <fullName evidence="3">F-box domain-containing protein</fullName>
    </recommendedName>
</protein>
<dbReference type="EMBL" id="VIBQ01000016">
    <property type="protein sequence ID" value="KAB8356555.1"/>
    <property type="molecule type" value="Genomic_DNA"/>
</dbReference>
<evidence type="ECO:0000313" key="1">
    <source>
        <dbReference type="EMBL" id="KAB8356555.1"/>
    </source>
</evidence>